<dbReference type="GO" id="GO:0043190">
    <property type="term" value="C:ATP-binding cassette (ABC) transporter complex"/>
    <property type="evidence" value="ECO:0007669"/>
    <property type="project" value="InterPro"/>
</dbReference>
<name>A1ZN70_MICM2</name>
<dbReference type="PANTHER" id="PTHR30188:SF4">
    <property type="entry name" value="PROTEIN TRIGALACTOSYLDIACYLGLYCEROL 1, CHLOROPLASTIC"/>
    <property type="match status" value="1"/>
</dbReference>
<dbReference type="AlphaFoldDB" id="A1ZN70"/>
<keyword evidence="3" id="KW-1185">Reference proteome</keyword>
<dbReference type="EMBL" id="AAWS01000017">
    <property type="protein sequence ID" value="EAY28251.1"/>
    <property type="molecule type" value="Genomic_DNA"/>
</dbReference>
<reference evidence="2 3" key="1">
    <citation type="submission" date="2007-01" db="EMBL/GenBank/DDBJ databases">
        <authorList>
            <person name="Haygood M."/>
            <person name="Podell S."/>
            <person name="Anderson C."/>
            <person name="Hopkinson B."/>
            <person name="Roe K."/>
            <person name="Barbeau K."/>
            <person name="Gaasterland T."/>
            <person name="Ferriera S."/>
            <person name="Johnson J."/>
            <person name="Kravitz S."/>
            <person name="Beeson K."/>
            <person name="Sutton G."/>
            <person name="Rogers Y.-H."/>
            <person name="Friedman R."/>
            <person name="Frazier M."/>
            <person name="Venter J.C."/>
        </authorList>
    </citation>
    <scope>NUCLEOTIDE SEQUENCE [LARGE SCALE GENOMIC DNA]</scope>
    <source>
        <strain evidence="2 3">ATCC 23134</strain>
    </source>
</reference>
<feature type="transmembrane region" description="Helical" evidence="1">
    <location>
        <begin position="182"/>
        <end position="203"/>
    </location>
</feature>
<gene>
    <name evidence="2" type="ORF">M23134_03512</name>
</gene>
<keyword evidence="1" id="KW-1133">Transmembrane helix</keyword>
<dbReference type="GO" id="GO:0005548">
    <property type="term" value="F:phospholipid transporter activity"/>
    <property type="evidence" value="ECO:0007669"/>
    <property type="project" value="TreeGrafter"/>
</dbReference>
<dbReference type="OrthoDB" id="9810518at2"/>
<comment type="caution">
    <text evidence="2">The sequence shown here is derived from an EMBL/GenBank/DDBJ whole genome shotgun (WGS) entry which is preliminary data.</text>
</comment>
<dbReference type="PANTHER" id="PTHR30188">
    <property type="entry name" value="ABC TRANSPORTER PERMEASE PROTEIN-RELATED"/>
    <property type="match status" value="1"/>
</dbReference>
<protein>
    <recommendedName>
        <fullName evidence="4">ABC transporter permease</fullName>
    </recommendedName>
</protein>
<proteinExistence type="predicted"/>
<organism evidence="2 3">
    <name type="scientific">Microscilla marina ATCC 23134</name>
    <dbReference type="NCBI Taxonomy" id="313606"/>
    <lineage>
        <taxon>Bacteria</taxon>
        <taxon>Pseudomonadati</taxon>
        <taxon>Bacteroidota</taxon>
        <taxon>Cytophagia</taxon>
        <taxon>Cytophagales</taxon>
        <taxon>Microscillaceae</taxon>
        <taxon>Microscilla</taxon>
    </lineage>
</organism>
<feature type="transmembrane region" description="Helical" evidence="1">
    <location>
        <begin position="40"/>
        <end position="60"/>
    </location>
</feature>
<dbReference type="Proteomes" id="UP000004095">
    <property type="component" value="Unassembled WGS sequence"/>
</dbReference>
<dbReference type="eggNOG" id="COG0767">
    <property type="taxonomic scope" value="Bacteria"/>
</dbReference>
<evidence type="ECO:0000256" key="1">
    <source>
        <dbReference type="SAM" id="Phobius"/>
    </source>
</evidence>
<dbReference type="Pfam" id="PF02405">
    <property type="entry name" value="MlaE"/>
    <property type="match status" value="1"/>
</dbReference>
<dbReference type="RefSeq" id="WP_002698459.1">
    <property type="nucleotide sequence ID" value="NZ_AAWS01000017.1"/>
</dbReference>
<sequence length="248" mass="26444">MQTLGKYCIFIASLFYNRERFKVYVRLTIDECMRIGIDSVFIVVITSTFIGAVAAVQTAYNLVSPAIPLYVIGTIVRDMAILEFAPTITCIVLAGKVGSNIAGGLGTMRITEQVDAIEVMGINAASYLVLPKITAALITIPMLCVIAGFLSIMGGFISGTVTGALTESQYIYGIRWDFNPGGIYFAIIKSFVFAYLISSISAFKGFFTTGGALEVGQSSTNAVTSSTIAVLFADYILAQLLAGILLGQ</sequence>
<keyword evidence="1" id="KW-0472">Membrane</keyword>
<keyword evidence="1" id="KW-0812">Transmembrane</keyword>
<accession>A1ZN70</accession>
<dbReference type="InterPro" id="IPR030802">
    <property type="entry name" value="Permease_MalE"/>
</dbReference>
<feature type="transmembrane region" description="Helical" evidence="1">
    <location>
        <begin position="133"/>
        <end position="161"/>
    </location>
</feature>
<evidence type="ECO:0000313" key="3">
    <source>
        <dbReference type="Proteomes" id="UP000004095"/>
    </source>
</evidence>
<evidence type="ECO:0000313" key="2">
    <source>
        <dbReference type="EMBL" id="EAY28251.1"/>
    </source>
</evidence>
<evidence type="ECO:0008006" key="4">
    <source>
        <dbReference type="Google" id="ProtNLM"/>
    </source>
</evidence>
<feature type="transmembrane region" description="Helical" evidence="1">
    <location>
        <begin position="223"/>
        <end position="246"/>
    </location>
</feature>